<comment type="caution">
    <text evidence="2">The sequence shown here is derived from an EMBL/GenBank/DDBJ whole genome shotgun (WGS) entry which is preliminary data.</text>
</comment>
<dbReference type="Proteomes" id="UP000308768">
    <property type="component" value="Unassembled WGS sequence"/>
</dbReference>
<sequence>MLGFLEDWTTRALNRLTIKDSQEPTNEESDSEEDKSASEEEAPLIKFARFVNGTLDLFDTRTDKLEYVASSHVWGDWKWREVPGH</sequence>
<feature type="non-terminal residue" evidence="2">
    <location>
        <position position="85"/>
    </location>
</feature>
<feature type="region of interest" description="Disordered" evidence="1">
    <location>
        <begin position="16"/>
        <end position="40"/>
    </location>
</feature>
<accession>A0A4U0XQ43</accession>
<keyword evidence="3" id="KW-1185">Reference proteome</keyword>
<protein>
    <submittedName>
        <fullName evidence="2">Uncharacterized protein</fullName>
    </submittedName>
</protein>
<evidence type="ECO:0000256" key="1">
    <source>
        <dbReference type="SAM" id="MobiDB-lite"/>
    </source>
</evidence>
<organism evidence="2 3">
    <name type="scientific">Cryomyces minteri</name>
    <dbReference type="NCBI Taxonomy" id="331657"/>
    <lineage>
        <taxon>Eukaryota</taxon>
        <taxon>Fungi</taxon>
        <taxon>Dikarya</taxon>
        <taxon>Ascomycota</taxon>
        <taxon>Pezizomycotina</taxon>
        <taxon>Dothideomycetes</taxon>
        <taxon>Dothideomycetes incertae sedis</taxon>
        <taxon>Cryomyces</taxon>
    </lineage>
</organism>
<name>A0A4U0XQ43_9PEZI</name>
<dbReference type="EMBL" id="NAJN01000207">
    <property type="protein sequence ID" value="TKA77035.1"/>
    <property type="molecule type" value="Genomic_DNA"/>
</dbReference>
<evidence type="ECO:0000313" key="3">
    <source>
        <dbReference type="Proteomes" id="UP000308768"/>
    </source>
</evidence>
<gene>
    <name evidence="2" type="ORF">B0A49_02216</name>
</gene>
<proteinExistence type="predicted"/>
<evidence type="ECO:0000313" key="2">
    <source>
        <dbReference type="EMBL" id="TKA77035.1"/>
    </source>
</evidence>
<dbReference type="AlphaFoldDB" id="A0A4U0XQ43"/>
<reference evidence="2 3" key="1">
    <citation type="submission" date="2017-03" db="EMBL/GenBank/DDBJ databases">
        <title>Genomes of endolithic fungi from Antarctica.</title>
        <authorList>
            <person name="Coleine C."/>
            <person name="Masonjones S."/>
            <person name="Stajich J.E."/>
        </authorList>
    </citation>
    <scope>NUCLEOTIDE SEQUENCE [LARGE SCALE GENOMIC DNA]</scope>
    <source>
        <strain evidence="2 3">CCFEE 5187</strain>
    </source>
</reference>